<evidence type="ECO:0000256" key="1">
    <source>
        <dbReference type="SAM" id="MobiDB-lite"/>
    </source>
</evidence>
<evidence type="ECO:0000313" key="4">
    <source>
        <dbReference type="EMBL" id="MEJ8669061.1"/>
    </source>
</evidence>
<keyword evidence="4" id="KW-0378">Hydrolase</keyword>
<dbReference type="GO" id="GO:0004519">
    <property type="term" value="F:endonuclease activity"/>
    <property type="evidence" value="ECO:0007669"/>
    <property type="project" value="UniProtKB-KW"/>
</dbReference>
<comment type="caution">
    <text evidence="4">The sequence shown here is derived from an EMBL/GenBank/DDBJ whole genome shotgun (WGS) entry which is preliminary data.</text>
</comment>
<dbReference type="Gene3D" id="3.60.10.10">
    <property type="entry name" value="Endonuclease/exonuclease/phosphatase"/>
    <property type="match status" value="1"/>
</dbReference>
<organism evidence="4 5">
    <name type="scientific">Streptomyces machairae</name>
    <dbReference type="NCBI Taxonomy" id="3134109"/>
    <lineage>
        <taxon>Bacteria</taxon>
        <taxon>Bacillati</taxon>
        <taxon>Actinomycetota</taxon>
        <taxon>Actinomycetes</taxon>
        <taxon>Kitasatosporales</taxon>
        <taxon>Streptomycetaceae</taxon>
        <taxon>Streptomyces</taxon>
    </lineage>
</organism>
<evidence type="ECO:0000259" key="3">
    <source>
        <dbReference type="Pfam" id="PF03372"/>
    </source>
</evidence>
<evidence type="ECO:0000313" key="5">
    <source>
        <dbReference type="Proteomes" id="UP001376459"/>
    </source>
</evidence>
<dbReference type="InterPro" id="IPR005135">
    <property type="entry name" value="Endo/exonuclease/phosphatase"/>
</dbReference>
<keyword evidence="5" id="KW-1185">Reference proteome</keyword>
<feature type="transmembrane region" description="Helical" evidence="2">
    <location>
        <begin position="106"/>
        <end position="124"/>
    </location>
</feature>
<accession>A0ABU8UJH3</accession>
<feature type="transmembrane region" description="Helical" evidence="2">
    <location>
        <begin position="49"/>
        <end position="70"/>
    </location>
</feature>
<keyword evidence="2" id="KW-1133">Transmembrane helix</keyword>
<sequence>MAQQAYVTETDNGGSGPERREPGLQRLTNRLKSLVAGWRGDPRVWRRGLVLAALAVILALVMLLHAQIPNAIGNLGSLTETFLPWLGLFVPVLLLLALVRRSATALIAVLVPAIVWLNLFGGQLTDKTGVGGDLTVATHNVNADNTDPAGTARDVAASGADVVALEELTAGAVPTYEKALASTYKYHSVQGTVGLWSKYPLSGVKPVDIKLGWVRAMRAAVATPSGQVAVYVAHLPSVRVKVEAGFTARQRDKSADALGEAINDEPLDKVVLLGDLNGTMNDRALNAVTAQMRSTQGASGSGMGFSWPASFPMARIDQIMVRGLEPLSSWTLPETGSDHLPVAARVKVEHIRVLKIPGQRHLDRSRQPECHLPEYRA</sequence>
<keyword evidence="4" id="KW-0540">Nuclease</keyword>
<feature type="domain" description="Endonuclease/exonuclease/phosphatase" evidence="3">
    <location>
        <begin position="137"/>
        <end position="339"/>
    </location>
</feature>
<dbReference type="SUPFAM" id="SSF56219">
    <property type="entry name" value="DNase I-like"/>
    <property type="match status" value="1"/>
</dbReference>
<keyword evidence="2" id="KW-0812">Transmembrane</keyword>
<reference evidence="4 5" key="1">
    <citation type="submission" date="2024-03" db="EMBL/GenBank/DDBJ databases">
        <title>Novel Streptomyces species of biotechnological and ecological value are a feature of Machair soil.</title>
        <authorList>
            <person name="Prole J.R."/>
            <person name="Goodfellow M."/>
            <person name="Allenby N."/>
            <person name="Ward A.C."/>
        </authorList>
    </citation>
    <scope>NUCLEOTIDE SEQUENCE [LARGE SCALE GENOMIC DNA]</scope>
    <source>
        <strain evidence="4 5">MS1.AVA.1</strain>
    </source>
</reference>
<dbReference type="Proteomes" id="UP001376459">
    <property type="component" value="Unassembled WGS sequence"/>
</dbReference>
<dbReference type="InterPro" id="IPR036691">
    <property type="entry name" value="Endo/exonu/phosph_ase_sf"/>
</dbReference>
<feature type="compositionally biased region" description="Polar residues" evidence="1">
    <location>
        <begin position="1"/>
        <end position="12"/>
    </location>
</feature>
<name>A0ABU8UJH3_9ACTN</name>
<protein>
    <submittedName>
        <fullName evidence="4">Endonuclease/exonuclease/phosphatase family protein</fullName>
    </submittedName>
</protein>
<keyword evidence="2" id="KW-0472">Membrane</keyword>
<gene>
    <name evidence="4" type="ORF">WKI71_13100</name>
</gene>
<feature type="region of interest" description="Disordered" evidence="1">
    <location>
        <begin position="1"/>
        <end position="22"/>
    </location>
</feature>
<dbReference type="Pfam" id="PF03372">
    <property type="entry name" value="Exo_endo_phos"/>
    <property type="match status" value="1"/>
</dbReference>
<evidence type="ECO:0000256" key="2">
    <source>
        <dbReference type="SAM" id="Phobius"/>
    </source>
</evidence>
<dbReference type="EMBL" id="JBBKAK010000001">
    <property type="protein sequence ID" value="MEJ8669061.1"/>
    <property type="molecule type" value="Genomic_DNA"/>
</dbReference>
<feature type="transmembrane region" description="Helical" evidence="2">
    <location>
        <begin position="82"/>
        <end position="99"/>
    </location>
</feature>
<keyword evidence="4" id="KW-0255">Endonuclease</keyword>
<proteinExistence type="predicted"/>